<organism evidence="7 8">
    <name type="scientific">Roseivirga spongicola</name>
    <dbReference type="NCBI Taxonomy" id="333140"/>
    <lineage>
        <taxon>Bacteria</taxon>
        <taxon>Pseudomonadati</taxon>
        <taxon>Bacteroidota</taxon>
        <taxon>Cytophagia</taxon>
        <taxon>Cytophagales</taxon>
        <taxon>Roseivirgaceae</taxon>
        <taxon>Roseivirga</taxon>
    </lineage>
</organism>
<dbReference type="InterPro" id="IPR007848">
    <property type="entry name" value="Small_mtfrase_dom"/>
</dbReference>
<reference evidence="7 8" key="1">
    <citation type="submission" date="2016-01" db="EMBL/GenBank/DDBJ databases">
        <title>Genome sequencing of Roseivirga spongicola UST030701-084.</title>
        <authorList>
            <person name="Selvaratnam C."/>
            <person name="Thevarajoo S."/>
            <person name="Goh K.M."/>
            <person name="Ee R."/>
            <person name="Chan K.-G."/>
            <person name="Chong C.S."/>
        </authorList>
    </citation>
    <scope>NUCLEOTIDE SEQUENCE [LARGE SCALE GENOMIC DNA]</scope>
    <source>
        <strain evidence="7 8">UST030701-084</strain>
    </source>
</reference>
<keyword evidence="8" id="KW-1185">Reference proteome</keyword>
<proteinExistence type="predicted"/>
<dbReference type="InterPro" id="IPR004556">
    <property type="entry name" value="HemK-like"/>
</dbReference>
<dbReference type="Gene3D" id="3.40.50.150">
    <property type="entry name" value="Vaccinia Virus protein VP39"/>
    <property type="match status" value="1"/>
</dbReference>
<dbReference type="GO" id="GO:0008276">
    <property type="term" value="F:protein methyltransferase activity"/>
    <property type="evidence" value="ECO:0007669"/>
    <property type="project" value="InterPro"/>
</dbReference>
<comment type="caution">
    <text evidence="7">The sequence shown here is derived from an EMBL/GenBank/DDBJ whole genome shotgun (WGS) entry which is preliminary data.</text>
</comment>
<dbReference type="Pfam" id="PF05175">
    <property type="entry name" value="MTS"/>
    <property type="match status" value="1"/>
</dbReference>
<dbReference type="GO" id="GO:0003676">
    <property type="term" value="F:nucleic acid binding"/>
    <property type="evidence" value="ECO:0007669"/>
    <property type="project" value="InterPro"/>
</dbReference>
<evidence type="ECO:0000256" key="3">
    <source>
        <dbReference type="ARBA" id="ARBA00022679"/>
    </source>
</evidence>
<keyword evidence="3" id="KW-0808">Transferase</keyword>
<dbReference type="EC" id="2.1.1.297" evidence="1"/>
<keyword evidence="4" id="KW-0949">S-adenosyl-L-methionine</keyword>
<dbReference type="PANTHER" id="PTHR18895:SF74">
    <property type="entry name" value="MTRF1L RELEASE FACTOR GLUTAMINE METHYLTRANSFERASE"/>
    <property type="match status" value="1"/>
</dbReference>
<gene>
    <name evidence="7" type="ORF">AWW68_00910</name>
</gene>
<dbReference type="STRING" id="333140.AWW68_00910"/>
<dbReference type="InterPro" id="IPR002052">
    <property type="entry name" value="DNA_methylase_N6_adenine_CS"/>
</dbReference>
<evidence type="ECO:0000313" key="8">
    <source>
        <dbReference type="Proteomes" id="UP000075606"/>
    </source>
</evidence>
<evidence type="ECO:0000259" key="6">
    <source>
        <dbReference type="Pfam" id="PF05175"/>
    </source>
</evidence>
<dbReference type="NCBIfam" id="TIGR00536">
    <property type="entry name" value="hemK_fam"/>
    <property type="match status" value="1"/>
</dbReference>
<evidence type="ECO:0000256" key="5">
    <source>
        <dbReference type="ARBA" id="ARBA00048391"/>
    </source>
</evidence>
<dbReference type="PANTHER" id="PTHR18895">
    <property type="entry name" value="HEMK METHYLTRANSFERASE"/>
    <property type="match status" value="1"/>
</dbReference>
<dbReference type="AlphaFoldDB" id="A0A150XF35"/>
<dbReference type="RefSeq" id="WP_068215613.1">
    <property type="nucleotide sequence ID" value="NZ_LRPC01000001.1"/>
</dbReference>
<evidence type="ECO:0000256" key="4">
    <source>
        <dbReference type="ARBA" id="ARBA00022691"/>
    </source>
</evidence>
<sequence>MSEKPAKDLLRQVINELANLYEEREVSALARHYLHDRFHVDSMKLAMNSPIHFDEKLMLHDLRLLRAATPLQYVVGFREFYGRRFKCGPEALIPRPETEELVDWIIQGIGELGNWEISVLDIGTGTGCIPITLGLEAPKIQTQGIDISEGALSLASKNAEQLKANTTFHQLDILKEEIEGSFDIIVSNPPYIPESDKAQMHSNVLEYEPELALFVPNNDPLLFYRTIAQKAKTALSKNGQLYFEIHEAYGDATKALLESEGYSDITIKQDLQGKDRMVRAFYSKQA</sequence>
<dbReference type="NCBIfam" id="TIGR03534">
    <property type="entry name" value="RF_mod_PrmC"/>
    <property type="match status" value="1"/>
</dbReference>
<dbReference type="Proteomes" id="UP000075606">
    <property type="component" value="Unassembled WGS sequence"/>
</dbReference>
<dbReference type="CDD" id="cd02440">
    <property type="entry name" value="AdoMet_MTases"/>
    <property type="match status" value="1"/>
</dbReference>
<dbReference type="SUPFAM" id="SSF53335">
    <property type="entry name" value="S-adenosyl-L-methionine-dependent methyltransferases"/>
    <property type="match status" value="1"/>
</dbReference>
<evidence type="ECO:0000256" key="1">
    <source>
        <dbReference type="ARBA" id="ARBA00012771"/>
    </source>
</evidence>
<dbReference type="GO" id="GO:0032259">
    <property type="term" value="P:methylation"/>
    <property type="evidence" value="ECO:0007669"/>
    <property type="project" value="UniProtKB-KW"/>
</dbReference>
<dbReference type="InterPro" id="IPR029063">
    <property type="entry name" value="SAM-dependent_MTases_sf"/>
</dbReference>
<dbReference type="EMBL" id="LRPC01000001">
    <property type="protein sequence ID" value="KYG77359.1"/>
    <property type="molecule type" value="Genomic_DNA"/>
</dbReference>
<comment type="catalytic activity">
    <reaction evidence="5">
        <text>L-glutaminyl-[peptide chain release factor] + S-adenosyl-L-methionine = N(5)-methyl-L-glutaminyl-[peptide chain release factor] + S-adenosyl-L-homocysteine + H(+)</text>
        <dbReference type="Rhea" id="RHEA:42896"/>
        <dbReference type="Rhea" id="RHEA-COMP:10271"/>
        <dbReference type="Rhea" id="RHEA-COMP:10272"/>
        <dbReference type="ChEBI" id="CHEBI:15378"/>
        <dbReference type="ChEBI" id="CHEBI:30011"/>
        <dbReference type="ChEBI" id="CHEBI:57856"/>
        <dbReference type="ChEBI" id="CHEBI:59789"/>
        <dbReference type="ChEBI" id="CHEBI:61891"/>
        <dbReference type="EC" id="2.1.1.297"/>
    </reaction>
</comment>
<evidence type="ECO:0000313" key="7">
    <source>
        <dbReference type="EMBL" id="KYG77359.1"/>
    </source>
</evidence>
<feature type="domain" description="Methyltransferase small" evidence="6">
    <location>
        <begin position="118"/>
        <end position="196"/>
    </location>
</feature>
<dbReference type="InterPro" id="IPR050320">
    <property type="entry name" value="N5-glutamine_MTase"/>
</dbReference>
<keyword evidence="2" id="KW-0489">Methyltransferase</keyword>
<dbReference type="PROSITE" id="PS00092">
    <property type="entry name" value="N6_MTASE"/>
    <property type="match status" value="1"/>
</dbReference>
<evidence type="ECO:0000256" key="2">
    <source>
        <dbReference type="ARBA" id="ARBA00022603"/>
    </source>
</evidence>
<protein>
    <recommendedName>
        <fullName evidence="1">peptide chain release factor N(5)-glutamine methyltransferase</fullName>
        <ecNumber evidence="1">2.1.1.297</ecNumber>
    </recommendedName>
</protein>
<dbReference type="InterPro" id="IPR019874">
    <property type="entry name" value="RF_methyltr_PrmC"/>
</dbReference>
<name>A0A150XF35_9BACT</name>
<accession>A0A150XF35</accession>
<dbReference type="OrthoDB" id="9800643at2"/>